<gene>
    <name evidence="4" type="primary">dmpI</name>
    <name evidence="4" type="ORF">HMPREF0623_0365</name>
</gene>
<dbReference type="eggNOG" id="COG1942">
    <property type="taxonomic scope" value="Bacteria"/>
</dbReference>
<dbReference type="Gene3D" id="3.30.429.10">
    <property type="entry name" value="Macrophage Migration Inhibitory Factor"/>
    <property type="match status" value="1"/>
</dbReference>
<evidence type="ECO:0000256" key="1">
    <source>
        <dbReference type="ARBA" id="ARBA00006723"/>
    </source>
</evidence>
<evidence type="ECO:0000256" key="2">
    <source>
        <dbReference type="ARBA" id="ARBA00023235"/>
    </source>
</evidence>
<dbReference type="InterPro" id="IPR004370">
    <property type="entry name" value="4-OT-like_dom"/>
</dbReference>
<feature type="domain" description="4-oxalocrotonate tautomerase-like" evidence="3">
    <location>
        <begin position="23"/>
        <end position="81"/>
    </location>
</feature>
<organism evidence="4 5">
    <name type="scientific">Pediococcus acidilactici DSM 20284</name>
    <dbReference type="NCBI Taxonomy" id="862514"/>
    <lineage>
        <taxon>Bacteria</taxon>
        <taxon>Bacillati</taxon>
        <taxon>Bacillota</taxon>
        <taxon>Bacilli</taxon>
        <taxon>Lactobacillales</taxon>
        <taxon>Lactobacillaceae</taxon>
        <taxon>Pediococcus</taxon>
        <taxon>Pediococcus acidilactici group</taxon>
    </lineage>
</organism>
<protein>
    <submittedName>
        <fullName evidence="4">4-oxalocrotonate tautomerase family enzyme</fullName>
        <ecNumber evidence="4">5.3.2.-</ecNumber>
    </submittedName>
</protein>
<dbReference type="EC" id="5.3.2.-" evidence="4"/>
<evidence type="ECO:0000259" key="3">
    <source>
        <dbReference type="Pfam" id="PF01361"/>
    </source>
</evidence>
<dbReference type="NCBIfam" id="NF002571">
    <property type="entry name" value="PRK02220.1"/>
    <property type="match status" value="1"/>
</dbReference>
<dbReference type="AlphaFoldDB" id="E0NDJ3"/>
<proteinExistence type="inferred from homology"/>
<sequence length="83" mass="9250">MFFKAIHEIIVVAILLKEGFKMPLIHIDLIEGRSEDQLRGLVKDVTAAVVKNTGAPAEHVHVVLNEMQKNRYSVAGVLKSDEK</sequence>
<evidence type="ECO:0000313" key="5">
    <source>
        <dbReference type="Proteomes" id="UP000004470"/>
    </source>
</evidence>
<comment type="similarity">
    <text evidence="1">Belongs to the 4-oxalocrotonate tautomerase family.</text>
</comment>
<accession>E0NDJ3</accession>
<dbReference type="Pfam" id="PF01361">
    <property type="entry name" value="Tautomerase"/>
    <property type="match status" value="1"/>
</dbReference>
<evidence type="ECO:0000313" key="4">
    <source>
        <dbReference type="EMBL" id="EFL96314.1"/>
    </source>
</evidence>
<reference evidence="4" key="1">
    <citation type="submission" date="2010-07" db="EMBL/GenBank/DDBJ databases">
        <authorList>
            <person name="Muzny D."/>
            <person name="Qin X."/>
            <person name="Deng J."/>
            <person name="Jiang H."/>
            <person name="Liu Y."/>
            <person name="Qu J."/>
            <person name="Song X.-Z."/>
            <person name="Zhang L."/>
            <person name="Thornton R."/>
            <person name="Coyle M."/>
            <person name="Francisco L."/>
            <person name="Jackson L."/>
            <person name="Javaid M."/>
            <person name="Korchina V."/>
            <person name="Kovar C."/>
            <person name="Mata R."/>
            <person name="Mathew T."/>
            <person name="Ngo R."/>
            <person name="Nguyen L."/>
            <person name="Nguyen N."/>
            <person name="Okwuonu G."/>
            <person name="Ongeri F."/>
            <person name="Pham C."/>
            <person name="Simmons D."/>
            <person name="Wilczek-Boney K."/>
            <person name="Hale W."/>
            <person name="Jakkamsetti A."/>
            <person name="Pham P."/>
            <person name="Ruth R."/>
            <person name="San Lucas F."/>
            <person name="Warren J."/>
            <person name="Zhang J."/>
            <person name="Zhao Z."/>
            <person name="Zhou C."/>
            <person name="Zhu D."/>
            <person name="Lee S."/>
            <person name="Bess C."/>
            <person name="Blankenburg K."/>
            <person name="Forbes L."/>
            <person name="Fu Q."/>
            <person name="Gubbala S."/>
            <person name="Hirani K."/>
            <person name="Jayaseelan J.C."/>
            <person name="Lara F."/>
            <person name="Munidasa M."/>
            <person name="Palculict T."/>
            <person name="Patil S."/>
            <person name="Pu L.-L."/>
            <person name="Saada N."/>
            <person name="Tang L."/>
            <person name="Weissenberger G."/>
            <person name="Zhu Y."/>
            <person name="Hemphill L."/>
            <person name="Shang Y."/>
            <person name="Youmans B."/>
            <person name="Ayvaz T."/>
            <person name="Ross M."/>
            <person name="Santibanez J."/>
            <person name="Aqrawi P."/>
            <person name="Gross S."/>
            <person name="Joshi V."/>
            <person name="Fowler G."/>
            <person name="Nazareth L."/>
            <person name="Reid J."/>
            <person name="Worley K."/>
            <person name="Petrosino J."/>
            <person name="Highlander S."/>
            <person name="Gibbs R."/>
        </authorList>
    </citation>
    <scope>NUCLEOTIDE SEQUENCE [LARGE SCALE GENOMIC DNA]</scope>
    <source>
        <strain evidence="4">DSM 20284</strain>
    </source>
</reference>
<dbReference type="InterPro" id="IPR014347">
    <property type="entry name" value="Tautomerase/MIF_sf"/>
</dbReference>
<name>E0NDJ3_PEDAC</name>
<keyword evidence="5" id="KW-1185">Reference proteome</keyword>
<dbReference type="PANTHER" id="PTHR35530:SF1">
    <property type="entry name" value="2-HYDROXYMUCONATE TAUTOMERASE"/>
    <property type="match status" value="1"/>
</dbReference>
<dbReference type="EMBL" id="AEEG01000002">
    <property type="protein sequence ID" value="EFL96314.1"/>
    <property type="molecule type" value="Genomic_DNA"/>
</dbReference>
<dbReference type="PANTHER" id="PTHR35530">
    <property type="entry name" value="TAUTOMERASE-RELATED"/>
    <property type="match status" value="1"/>
</dbReference>
<dbReference type="SUPFAM" id="SSF55331">
    <property type="entry name" value="Tautomerase/MIF"/>
    <property type="match status" value="1"/>
</dbReference>
<dbReference type="GO" id="GO:0016853">
    <property type="term" value="F:isomerase activity"/>
    <property type="evidence" value="ECO:0007669"/>
    <property type="project" value="UniProtKB-KW"/>
</dbReference>
<keyword evidence="2 4" id="KW-0413">Isomerase</keyword>
<dbReference type="HOGENOM" id="CLU_148073_5_1_9"/>
<comment type="caution">
    <text evidence="4">The sequence shown here is derived from an EMBL/GenBank/DDBJ whole genome shotgun (WGS) entry which is preliminary data.</text>
</comment>
<dbReference type="Proteomes" id="UP000004470">
    <property type="component" value="Unassembled WGS sequence"/>
</dbReference>